<comment type="similarity">
    <text evidence="1">Belongs to the Rv0495c family.</text>
</comment>
<name>A0ABP3XYU9_9FLAO</name>
<sequence length="195" mass="22200">MIFEIEDKLVASELFERKFVCDLNACKGACCVEGDAGAPVTEEEVKIIEKHLEEIKPYMRPEGIAAVEESGVSYPDDFNEPVTTLVNGKECAFVYFDEKGITKCAIEAAHNDGKLDFKKPISCHLYPIRVKKTKSFQILNYEYWSICAPACTFGEQLNVKVYKFLKEPLIRAYGEVFYKQMEEADTVWENENTGH</sequence>
<gene>
    <name evidence="2" type="ORF">GCM10009118_01550</name>
</gene>
<dbReference type="Proteomes" id="UP001501126">
    <property type="component" value="Unassembled WGS sequence"/>
</dbReference>
<dbReference type="Pfam" id="PF11307">
    <property type="entry name" value="DUF3109"/>
    <property type="match status" value="1"/>
</dbReference>
<organism evidence="2 3">
    <name type="scientific">Wandonia haliotis</name>
    <dbReference type="NCBI Taxonomy" id="574963"/>
    <lineage>
        <taxon>Bacteria</taxon>
        <taxon>Pseudomonadati</taxon>
        <taxon>Bacteroidota</taxon>
        <taxon>Flavobacteriia</taxon>
        <taxon>Flavobacteriales</taxon>
        <taxon>Crocinitomicaceae</taxon>
        <taxon>Wandonia</taxon>
    </lineage>
</organism>
<dbReference type="InterPro" id="IPR021458">
    <property type="entry name" value="Rv0495c"/>
</dbReference>
<protein>
    <submittedName>
        <fullName evidence="2">DUF3109 family protein</fullName>
    </submittedName>
</protein>
<reference evidence="3" key="1">
    <citation type="journal article" date="2019" name="Int. J. Syst. Evol. Microbiol.">
        <title>The Global Catalogue of Microorganisms (GCM) 10K type strain sequencing project: providing services to taxonomists for standard genome sequencing and annotation.</title>
        <authorList>
            <consortium name="The Broad Institute Genomics Platform"/>
            <consortium name="The Broad Institute Genome Sequencing Center for Infectious Disease"/>
            <person name="Wu L."/>
            <person name="Ma J."/>
        </authorList>
    </citation>
    <scope>NUCLEOTIDE SEQUENCE [LARGE SCALE GENOMIC DNA]</scope>
    <source>
        <strain evidence="3">JCM 16083</strain>
    </source>
</reference>
<dbReference type="EMBL" id="BAAAFH010000003">
    <property type="protein sequence ID" value="GAA0873747.1"/>
    <property type="molecule type" value="Genomic_DNA"/>
</dbReference>
<accession>A0ABP3XYU9</accession>
<evidence type="ECO:0000256" key="1">
    <source>
        <dbReference type="ARBA" id="ARBA00093770"/>
    </source>
</evidence>
<evidence type="ECO:0000313" key="2">
    <source>
        <dbReference type="EMBL" id="GAA0873747.1"/>
    </source>
</evidence>
<comment type="caution">
    <text evidence="2">The sequence shown here is derived from an EMBL/GenBank/DDBJ whole genome shotgun (WGS) entry which is preliminary data.</text>
</comment>
<evidence type="ECO:0000313" key="3">
    <source>
        <dbReference type="Proteomes" id="UP001501126"/>
    </source>
</evidence>
<proteinExistence type="inferred from homology"/>
<keyword evidence="3" id="KW-1185">Reference proteome</keyword>